<evidence type="ECO:0000313" key="3">
    <source>
        <dbReference type="Proteomes" id="UP000230557"/>
    </source>
</evidence>
<proteinExistence type="predicted"/>
<sequence>MTQIQSKTKKTFYIGLIVVIAIANGWILLSGRNSSPPPSAEVIARLSEQAVIGGMYSGQKGVLPFGEEIDTSIFSDSRYLELIPSLELTVDPEELGVENPFSFETGLVEEGVIASEEISE</sequence>
<evidence type="ECO:0000313" key="2">
    <source>
        <dbReference type="EMBL" id="PIR97627.1"/>
    </source>
</evidence>
<organism evidence="2 3">
    <name type="scientific">Candidatus Doudnabacteria bacterium CG10_big_fil_rev_8_21_14_0_10_41_10</name>
    <dbReference type="NCBI Taxonomy" id="1974551"/>
    <lineage>
        <taxon>Bacteria</taxon>
        <taxon>Candidatus Doudnaibacteriota</taxon>
    </lineage>
</organism>
<dbReference type="Proteomes" id="UP000230557">
    <property type="component" value="Unassembled WGS sequence"/>
</dbReference>
<name>A0A2H0VEU1_9BACT</name>
<keyword evidence="1" id="KW-0812">Transmembrane</keyword>
<gene>
    <name evidence="2" type="ORF">COT91_00545</name>
</gene>
<keyword evidence="1" id="KW-0472">Membrane</keyword>
<feature type="transmembrane region" description="Helical" evidence="1">
    <location>
        <begin position="12"/>
        <end position="29"/>
    </location>
</feature>
<protein>
    <submittedName>
        <fullName evidence="2">Uncharacterized protein</fullName>
    </submittedName>
</protein>
<comment type="caution">
    <text evidence="2">The sequence shown here is derived from an EMBL/GenBank/DDBJ whole genome shotgun (WGS) entry which is preliminary data.</text>
</comment>
<dbReference type="AlphaFoldDB" id="A0A2H0VEU1"/>
<keyword evidence="1" id="KW-1133">Transmembrane helix</keyword>
<dbReference type="EMBL" id="PFAJ01000006">
    <property type="protein sequence ID" value="PIR97627.1"/>
    <property type="molecule type" value="Genomic_DNA"/>
</dbReference>
<evidence type="ECO:0000256" key="1">
    <source>
        <dbReference type="SAM" id="Phobius"/>
    </source>
</evidence>
<accession>A0A2H0VEU1</accession>
<reference evidence="3" key="1">
    <citation type="submission" date="2017-09" db="EMBL/GenBank/DDBJ databases">
        <title>Depth-based differentiation of microbial function through sediment-hosted aquifers and enrichment of novel symbionts in the deep terrestrial subsurface.</title>
        <authorList>
            <person name="Probst A.J."/>
            <person name="Ladd B."/>
            <person name="Jarett J.K."/>
            <person name="Geller-Mcgrath D.E."/>
            <person name="Sieber C.M.K."/>
            <person name="Emerson J.B."/>
            <person name="Anantharaman K."/>
            <person name="Thomas B.C."/>
            <person name="Malmstrom R."/>
            <person name="Stieglmeier M."/>
            <person name="Klingl A."/>
            <person name="Woyke T."/>
            <person name="Ryan C.M."/>
            <person name="Banfield J.F."/>
        </authorList>
    </citation>
    <scope>NUCLEOTIDE SEQUENCE [LARGE SCALE GENOMIC DNA]</scope>
</reference>